<dbReference type="SMART" id="SM00220">
    <property type="entry name" value="S_TKc"/>
    <property type="match status" value="1"/>
</dbReference>
<proteinExistence type="predicted"/>
<dbReference type="PANTHER" id="PTHR43289:SF34">
    <property type="entry name" value="SERINE_THREONINE-PROTEIN KINASE YBDM-RELATED"/>
    <property type="match status" value="1"/>
</dbReference>
<gene>
    <name evidence="9" type="ordered locus">Isop_0719</name>
</gene>
<feature type="modified residue" description="4-aspartylphosphate" evidence="5">
    <location>
        <position position="519"/>
    </location>
</feature>
<accession>E8R1A4</accession>
<evidence type="ECO:0000256" key="1">
    <source>
        <dbReference type="ARBA" id="ARBA00022679"/>
    </source>
</evidence>
<dbReference type="InterPro" id="IPR000719">
    <property type="entry name" value="Prot_kinase_dom"/>
</dbReference>
<reference key="1">
    <citation type="submission" date="2010-11" db="EMBL/GenBank/DDBJ databases">
        <title>The complete sequence of chromosome of Isophaera pallida ATCC 43644.</title>
        <authorList>
            <consortium name="US DOE Joint Genome Institute (JGI-PGF)"/>
            <person name="Lucas S."/>
            <person name="Copeland A."/>
            <person name="Lapidus A."/>
            <person name="Bruce D."/>
            <person name="Goodwin L."/>
            <person name="Pitluck S."/>
            <person name="Kyrpides N."/>
            <person name="Mavromatis K."/>
            <person name="Pagani I."/>
            <person name="Ivanova N."/>
            <person name="Saunders E."/>
            <person name="Brettin T."/>
            <person name="Detter J.C."/>
            <person name="Han C."/>
            <person name="Tapia R."/>
            <person name="Land M."/>
            <person name="Hauser L."/>
            <person name="Markowitz V."/>
            <person name="Cheng J.-F."/>
            <person name="Hugenholtz P."/>
            <person name="Woyke T."/>
            <person name="Wu D."/>
            <person name="Eisen J.A."/>
        </authorList>
    </citation>
    <scope>NUCLEOTIDE SEQUENCE</scope>
    <source>
        <strain>ATCC 43644</strain>
    </source>
</reference>
<dbReference type="PANTHER" id="PTHR43289">
    <property type="entry name" value="MITOGEN-ACTIVATED PROTEIN KINASE KINASE KINASE 20-RELATED"/>
    <property type="match status" value="1"/>
</dbReference>
<keyword evidence="10" id="KW-1185">Reference proteome</keyword>
<evidence type="ECO:0000256" key="6">
    <source>
        <dbReference type="SAM" id="MobiDB-lite"/>
    </source>
</evidence>
<keyword evidence="5" id="KW-0597">Phosphoprotein</keyword>
<dbReference type="RefSeq" id="WP_013563599.1">
    <property type="nucleotide sequence ID" value="NC_014962.1"/>
</dbReference>
<dbReference type="InParanoid" id="E8R1A4"/>
<dbReference type="PROSITE" id="PS00108">
    <property type="entry name" value="PROTEIN_KINASE_ST"/>
    <property type="match status" value="1"/>
</dbReference>
<keyword evidence="1" id="KW-0808">Transferase</keyword>
<sequence length="597" mass="66903">MPDTDLTARDLLDNAVRLGLITQSQANAVLVDAPDGSLKSVESLLSRRNLLTSWQLDRLRKGDSQGFFYGGHRVLFHIAEGTFARVYRGVRQPGNQPIAIKVLRQRFVADRGAIERFRKEAEAGLKLIHPNIVQVYDYGEEQGRHYMTMEFVEGANLREFLRRRVRLPYQEALPMMIGLAQGLKYSLEQGVTHRDLKATNILISTNRQAKLVDFGLAEIEDEKKVERTHSQRTVDYSALERTCGSPKGDPRSDIFFLGCVYYQMLTGQAPMSEVESDDPIRKMMKRSFGAITPISEHRHAPPPELAAIIEKMMKVDLKQRYQSMAEVLADLEAFAARIGGTAPVETRTSKPSRTGGDFEDFDFDTLRPDQIFLPPGSNIPSDPEPELQPQPGGLTSAPPMFLRSSTTEPSHSDAGSTGSFDIEDQSALQDEPGMDQGPSLFDDDDDQDGPTHEEDPSSAGGEFVAFVQPELFCVERQEEVREVFRKSFDKRGLRVFLFSDLDLAMERYREHPTDFILFDADGFGSGAIESFRKLRNLAKQLGRKPRIVLLLGPKQAPLRSSIPENDRLVVLVKPLKMKEITQAVEDQLARSGQSLSS</sequence>
<dbReference type="SUPFAM" id="SSF52172">
    <property type="entry name" value="CheY-like"/>
    <property type="match status" value="1"/>
</dbReference>
<dbReference type="KEGG" id="ipa:Isop_0719"/>
<reference evidence="9 10" key="2">
    <citation type="journal article" date="2011" name="Stand. Genomic Sci.">
        <title>Complete genome sequence of Isosphaera pallida type strain (IS1B).</title>
        <authorList>
            <consortium name="US DOE Joint Genome Institute (JGI-PGF)"/>
            <person name="Goker M."/>
            <person name="Cleland D."/>
            <person name="Saunders E."/>
            <person name="Lapidus A."/>
            <person name="Nolan M."/>
            <person name="Lucas S."/>
            <person name="Hammon N."/>
            <person name="Deshpande S."/>
            <person name="Cheng J.F."/>
            <person name="Tapia R."/>
            <person name="Han C."/>
            <person name="Goodwin L."/>
            <person name="Pitluck S."/>
            <person name="Liolios K."/>
            <person name="Pagani I."/>
            <person name="Ivanova N."/>
            <person name="Mavromatis K."/>
            <person name="Pati A."/>
            <person name="Chen A."/>
            <person name="Palaniappan K."/>
            <person name="Land M."/>
            <person name="Hauser L."/>
            <person name="Chang Y.J."/>
            <person name="Jeffries C.D."/>
            <person name="Detter J.C."/>
            <person name="Beck B."/>
            <person name="Woyke T."/>
            <person name="Bristow J."/>
            <person name="Eisen J.A."/>
            <person name="Markowitz V."/>
            <person name="Hugenholtz P."/>
            <person name="Kyrpides N.C."/>
            <person name="Klenk H.P."/>
        </authorList>
    </citation>
    <scope>NUCLEOTIDE SEQUENCE [LARGE SCALE GENOMIC DNA]</scope>
    <source>
        <strain evidence="10">ATCC 43644 / DSM 9630 / IS1B</strain>
    </source>
</reference>
<dbReference type="InterPro" id="IPR011006">
    <property type="entry name" value="CheY-like_superfamily"/>
</dbReference>
<dbReference type="GO" id="GO:0000160">
    <property type="term" value="P:phosphorelay signal transduction system"/>
    <property type="evidence" value="ECO:0007669"/>
    <property type="project" value="InterPro"/>
</dbReference>
<dbReference type="eggNOG" id="COG0515">
    <property type="taxonomic scope" value="Bacteria"/>
</dbReference>
<feature type="compositionally biased region" description="Polar residues" evidence="6">
    <location>
        <begin position="403"/>
        <end position="419"/>
    </location>
</feature>
<dbReference type="Gene3D" id="1.10.510.10">
    <property type="entry name" value="Transferase(Phosphotransferase) domain 1"/>
    <property type="match status" value="1"/>
</dbReference>
<dbReference type="EMBL" id="CP002353">
    <property type="protein sequence ID" value="ADV61310.1"/>
    <property type="molecule type" value="Genomic_DNA"/>
</dbReference>
<dbReference type="Pfam" id="PF00069">
    <property type="entry name" value="Pkinase"/>
    <property type="match status" value="1"/>
</dbReference>
<evidence type="ECO:0000313" key="9">
    <source>
        <dbReference type="EMBL" id="ADV61310.1"/>
    </source>
</evidence>
<evidence type="ECO:0000256" key="3">
    <source>
        <dbReference type="ARBA" id="ARBA00022777"/>
    </source>
</evidence>
<dbReference type="InterPro" id="IPR011009">
    <property type="entry name" value="Kinase-like_dom_sf"/>
</dbReference>
<evidence type="ECO:0000256" key="4">
    <source>
        <dbReference type="ARBA" id="ARBA00022840"/>
    </source>
</evidence>
<name>E8R1A4_ISOPI</name>
<keyword evidence="3 9" id="KW-0418">Kinase</keyword>
<feature type="region of interest" description="Disordered" evidence="6">
    <location>
        <begin position="344"/>
        <end position="461"/>
    </location>
</feature>
<dbReference type="GO" id="GO:0005524">
    <property type="term" value="F:ATP binding"/>
    <property type="evidence" value="ECO:0007669"/>
    <property type="project" value="UniProtKB-KW"/>
</dbReference>
<dbReference type="HOGENOM" id="CLU_537120_0_0_0"/>
<evidence type="ECO:0000313" key="10">
    <source>
        <dbReference type="Proteomes" id="UP000008631"/>
    </source>
</evidence>
<dbReference type="AlphaFoldDB" id="E8R1A4"/>
<dbReference type="Proteomes" id="UP000008631">
    <property type="component" value="Chromosome"/>
</dbReference>
<feature type="domain" description="Protein kinase" evidence="7">
    <location>
        <begin position="72"/>
        <end position="335"/>
    </location>
</feature>
<dbReference type="InterPro" id="IPR008271">
    <property type="entry name" value="Ser/Thr_kinase_AS"/>
</dbReference>
<dbReference type="PROSITE" id="PS50110">
    <property type="entry name" value="RESPONSE_REGULATORY"/>
    <property type="match status" value="1"/>
</dbReference>
<dbReference type="CDD" id="cd14014">
    <property type="entry name" value="STKc_PknB_like"/>
    <property type="match status" value="1"/>
</dbReference>
<feature type="domain" description="Response regulatory" evidence="8">
    <location>
        <begin position="470"/>
        <end position="588"/>
    </location>
</feature>
<dbReference type="STRING" id="575540.Isop_0719"/>
<evidence type="ECO:0000259" key="7">
    <source>
        <dbReference type="PROSITE" id="PS50011"/>
    </source>
</evidence>
<keyword evidence="2" id="KW-0547">Nucleotide-binding</keyword>
<dbReference type="SUPFAM" id="SSF56112">
    <property type="entry name" value="Protein kinase-like (PK-like)"/>
    <property type="match status" value="1"/>
</dbReference>
<dbReference type="eggNOG" id="COG0784">
    <property type="taxonomic scope" value="Bacteria"/>
</dbReference>
<dbReference type="GO" id="GO:0004674">
    <property type="term" value="F:protein serine/threonine kinase activity"/>
    <property type="evidence" value="ECO:0007669"/>
    <property type="project" value="UniProtKB-KW"/>
</dbReference>
<organism evidence="9 10">
    <name type="scientific">Isosphaera pallida (strain ATCC 43644 / DSM 9630 / IS1B)</name>
    <dbReference type="NCBI Taxonomy" id="575540"/>
    <lineage>
        <taxon>Bacteria</taxon>
        <taxon>Pseudomonadati</taxon>
        <taxon>Planctomycetota</taxon>
        <taxon>Planctomycetia</taxon>
        <taxon>Isosphaerales</taxon>
        <taxon>Isosphaeraceae</taxon>
        <taxon>Isosphaera</taxon>
    </lineage>
</organism>
<evidence type="ECO:0000256" key="2">
    <source>
        <dbReference type="ARBA" id="ARBA00022741"/>
    </source>
</evidence>
<protein>
    <submittedName>
        <fullName evidence="9">Serine/threonine protein kinase</fullName>
    </submittedName>
</protein>
<evidence type="ECO:0000259" key="8">
    <source>
        <dbReference type="PROSITE" id="PS50110"/>
    </source>
</evidence>
<evidence type="ECO:0000256" key="5">
    <source>
        <dbReference type="PROSITE-ProRule" id="PRU00169"/>
    </source>
</evidence>
<dbReference type="InterPro" id="IPR001789">
    <property type="entry name" value="Sig_transdc_resp-reg_receiver"/>
</dbReference>
<dbReference type="OrthoDB" id="7806016at2"/>
<dbReference type="Gene3D" id="3.40.50.2300">
    <property type="match status" value="1"/>
</dbReference>
<keyword evidence="4" id="KW-0067">ATP-binding</keyword>
<keyword evidence="9" id="KW-0723">Serine/threonine-protein kinase</keyword>
<dbReference type="PROSITE" id="PS50011">
    <property type="entry name" value="PROTEIN_KINASE_DOM"/>
    <property type="match status" value="1"/>
</dbReference>
<dbReference type="Gene3D" id="3.30.200.20">
    <property type="entry name" value="Phosphorylase Kinase, domain 1"/>
    <property type="match status" value="1"/>
</dbReference>